<dbReference type="EMBL" id="UAUF01000015">
    <property type="protein sequence ID" value="SPZ16346.1"/>
    <property type="molecule type" value="Genomic_DNA"/>
</dbReference>
<reference evidence="1 2" key="1">
    <citation type="submission" date="2018-06" db="EMBL/GenBank/DDBJ databases">
        <authorList>
            <consortium name="Pathogen Informatics"/>
            <person name="Doyle S."/>
        </authorList>
    </citation>
    <scope>NUCLEOTIDE SEQUENCE [LARGE SCALE GENOMIC DNA]</scope>
    <source>
        <strain evidence="1 2">NCTC11842</strain>
    </source>
</reference>
<evidence type="ECO:0000313" key="1">
    <source>
        <dbReference type="EMBL" id="SPZ16346.1"/>
    </source>
</evidence>
<proteinExistence type="predicted"/>
<dbReference type="AlphaFoldDB" id="A0A2X2DFS8"/>
<organism evidence="1 2">
    <name type="scientific">Pseudomonas luteola</name>
    <dbReference type="NCBI Taxonomy" id="47886"/>
    <lineage>
        <taxon>Bacteria</taxon>
        <taxon>Pseudomonadati</taxon>
        <taxon>Pseudomonadota</taxon>
        <taxon>Gammaproteobacteria</taxon>
        <taxon>Pseudomonadales</taxon>
        <taxon>Pseudomonadaceae</taxon>
        <taxon>Pseudomonas</taxon>
    </lineage>
</organism>
<name>A0A2X2DFS8_PSELU</name>
<sequence>MLMQAHSPIVTNDPPGADKGINRLMAIVNVLSSIMCLSECHYAAH</sequence>
<accession>A0A2X2DFS8</accession>
<dbReference type="Proteomes" id="UP000250443">
    <property type="component" value="Unassembled WGS sequence"/>
</dbReference>
<evidence type="ECO:0000313" key="2">
    <source>
        <dbReference type="Proteomes" id="UP000250443"/>
    </source>
</evidence>
<protein>
    <submittedName>
        <fullName evidence="1">Uncharacterized protein</fullName>
    </submittedName>
</protein>
<gene>
    <name evidence="1" type="ORF">NCTC11842_05377</name>
</gene>